<dbReference type="GO" id="GO:0005694">
    <property type="term" value="C:chromosome"/>
    <property type="evidence" value="ECO:0007669"/>
    <property type="project" value="UniProtKB-ARBA"/>
</dbReference>
<evidence type="ECO:0000259" key="8">
    <source>
        <dbReference type="Pfam" id="PF13087"/>
    </source>
</evidence>
<evidence type="ECO:0000313" key="10">
    <source>
        <dbReference type="Proteomes" id="UP000619545"/>
    </source>
</evidence>
<comment type="caution">
    <text evidence="9">The sequence shown here is derived from an EMBL/GenBank/DDBJ whole genome shotgun (WGS) entry which is preliminary data.</text>
</comment>
<dbReference type="SUPFAM" id="SSF52540">
    <property type="entry name" value="P-loop containing nucleoside triphosphate hydrolases"/>
    <property type="match status" value="1"/>
</dbReference>
<keyword evidence="6" id="KW-0175">Coiled coil</keyword>
<dbReference type="EMBL" id="DUJS01000004">
    <property type="protein sequence ID" value="HII70790.1"/>
    <property type="molecule type" value="Genomic_DNA"/>
</dbReference>
<evidence type="ECO:0000256" key="3">
    <source>
        <dbReference type="ARBA" id="ARBA00022801"/>
    </source>
</evidence>
<evidence type="ECO:0000256" key="5">
    <source>
        <dbReference type="ARBA" id="ARBA00022840"/>
    </source>
</evidence>
<dbReference type="GO" id="GO:0016787">
    <property type="term" value="F:hydrolase activity"/>
    <property type="evidence" value="ECO:0007669"/>
    <property type="project" value="UniProtKB-KW"/>
</dbReference>
<dbReference type="Pfam" id="PF13087">
    <property type="entry name" value="AAA_12"/>
    <property type="match status" value="1"/>
</dbReference>
<feature type="domain" description="DNA2/NAM7 helicase-like C-terminal" evidence="8">
    <location>
        <begin position="503"/>
        <end position="710"/>
    </location>
</feature>
<comment type="similarity">
    <text evidence="1">Belongs to the DNA2/NAM7 helicase family.</text>
</comment>
<dbReference type="GO" id="GO:0005524">
    <property type="term" value="F:ATP binding"/>
    <property type="evidence" value="ECO:0007669"/>
    <property type="project" value="UniProtKB-KW"/>
</dbReference>
<dbReference type="InterPro" id="IPR047187">
    <property type="entry name" value="SF1_C_Upf1"/>
</dbReference>
<proteinExistence type="inferred from homology"/>
<organism evidence="9 10">
    <name type="scientific">Methanopyrus kandleri</name>
    <dbReference type="NCBI Taxonomy" id="2320"/>
    <lineage>
        <taxon>Archaea</taxon>
        <taxon>Methanobacteriati</taxon>
        <taxon>Methanobacteriota</taxon>
        <taxon>Methanomada group</taxon>
        <taxon>Methanopyri</taxon>
        <taxon>Methanopyrales</taxon>
        <taxon>Methanopyraceae</taxon>
        <taxon>Methanopyrus</taxon>
    </lineage>
</organism>
<gene>
    <name evidence="9" type="ORF">HA336_06110</name>
</gene>
<keyword evidence="5" id="KW-0067">ATP-binding</keyword>
<reference evidence="9" key="1">
    <citation type="journal article" date="2020" name="bioRxiv">
        <title>A rank-normalized archaeal taxonomy based on genome phylogeny resolves widespread incomplete and uneven classifications.</title>
        <authorList>
            <person name="Rinke C."/>
            <person name="Chuvochina M."/>
            <person name="Mussig A.J."/>
            <person name="Chaumeil P.-A."/>
            <person name="Waite D.W."/>
            <person name="Whitman W.B."/>
            <person name="Parks D.H."/>
            <person name="Hugenholtz P."/>
        </authorList>
    </citation>
    <scope>NUCLEOTIDE SEQUENCE</scope>
    <source>
        <strain evidence="9">UBA8853</strain>
    </source>
</reference>
<keyword evidence="4 9" id="KW-0347">Helicase</keyword>
<dbReference type="PANTHER" id="PTHR43788:SF8">
    <property type="entry name" value="DNA-BINDING PROTEIN SMUBP-2"/>
    <property type="match status" value="1"/>
</dbReference>
<dbReference type="GO" id="GO:0043139">
    <property type="term" value="F:5'-3' DNA helicase activity"/>
    <property type="evidence" value="ECO:0007669"/>
    <property type="project" value="TreeGrafter"/>
</dbReference>
<feature type="coiled-coil region" evidence="6">
    <location>
        <begin position="86"/>
        <end position="113"/>
    </location>
</feature>
<dbReference type="Gene3D" id="2.40.30.270">
    <property type="match status" value="1"/>
</dbReference>
<dbReference type="Gene3D" id="3.40.50.300">
    <property type="entry name" value="P-loop containing nucleotide triphosphate hydrolases"/>
    <property type="match status" value="2"/>
</dbReference>
<keyword evidence="2" id="KW-0547">Nucleotide-binding</keyword>
<evidence type="ECO:0000256" key="2">
    <source>
        <dbReference type="ARBA" id="ARBA00022741"/>
    </source>
</evidence>
<evidence type="ECO:0000256" key="4">
    <source>
        <dbReference type="ARBA" id="ARBA00022806"/>
    </source>
</evidence>
<dbReference type="InterPro" id="IPR041679">
    <property type="entry name" value="DNA2/NAM7-like_C"/>
</dbReference>
<accession>A0A832WL62</accession>
<dbReference type="FunFam" id="2.40.30.270:FF:000007">
    <property type="entry name" value="DNA helicase, putative"/>
    <property type="match status" value="1"/>
</dbReference>
<dbReference type="InterPro" id="IPR004483">
    <property type="entry name" value="SMUBP-2/Hcs1-like"/>
</dbReference>
<dbReference type="AlphaFoldDB" id="A0A832WL62"/>
<evidence type="ECO:0000313" key="9">
    <source>
        <dbReference type="EMBL" id="HII70790.1"/>
    </source>
</evidence>
<dbReference type="GO" id="GO:0003677">
    <property type="term" value="F:DNA binding"/>
    <property type="evidence" value="ECO:0007669"/>
    <property type="project" value="InterPro"/>
</dbReference>
<evidence type="ECO:0000259" key="7">
    <source>
        <dbReference type="Pfam" id="PF13086"/>
    </source>
</evidence>
<keyword evidence="3 9" id="KW-0378">Hydrolase</keyword>
<dbReference type="Proteomes" id="UP000619545">
    <property type="component" value="Unassembled WGS sequence"/>
</dbReference>
<dbReference type="NCBIfam" id="TIGR00376">
    <property type="entry name" value="IGHMBP2 family helicase"/>
    <property type="match status" value="1"/>
</dbReference>
<protein>
    <submittedName>
        <fullName evidence="9">IGHMBP2 family helicase</fullName>
        <ecNumber evidence="9">3.6.4.12</ecNumber>
    </submittedName>
</protein>
<dbReference type="GeneID" id="1477373"/>
<dbReference type="InterPro" id="IPR041677">
    <property type="entry name" value="DNA2/NAM7_AAA_11"/>
</dbReference>
<name>A0A832WL62_9EURY</name>
<dbReference type="Pfam" id="PF13086">
    <property type="entry name" value="AAA_11"/>
    <property type="match status" value="1"/>
</dbReference>
<sequence>MKEVLIEGFSPGDSPKDVLDTLFSRGVRPHEVGKIWLANRAALCRVEPRAAQRLLRHADVREPTREESEEIKVVDAYVKRFQRLVQLEREAEMKAMEEEIRKLSGKEREKKGRAVLGLRGTRAGREVGGYYLVKYGRSKEIDTQISVGDLVLVSRGDPLKSDLTGTVVEKTKRSITVAFDSPPPKWAVGKGIRIDLYANDVTFQRMMEALERIRHAEGRLRELRNTIIGLKNPSDAEPIDVDFVDTDLNYSQREAVEHALGAPDFFLIHGPPGTGKTRTITEVIVQEVRRGNKVLATAESNVAADNILEYLVERGVEAVRVGHPARVSKKLKERTLSAIVENHPLYRKAERLRERAYRLIEKRDRYQRPVPRWRRGMSDETILYLAREGKGARGVPPRVIQSMAKWIHINRKVQKLFEEAERLEERAVREVLEEAEVVVTTNASAGLEFLEDIEFDVAVVDEGSQATEPSALIPISRAKRFIMAGDHKQLPPTILSEEAQPELSRTLFERLIEKHPKLSRMLRVQYRMHENIMEFPNREFYNGKLEAHSSVRRHTLEDLGVGDPEVGRPWADVLHPKEPLGFVDTSRLPERLRRERRRPGSKSRENPMEAAIVAFLSEQLVRQGLSQEDLAVISPYDDQVDLISKSLDELGLGDVEVNTVDGFQGREKEAVIVSFVRSNPKGEVGFLRDMRRLNVAITRPRRKLICIGDSGTLSSHPTYRRFIEHVKRSGALIKPNNLREVASYLDLVRLAPGRARG</sequence>
<dbReference type="RefSeq" id="WP_148679377.1">
    <property type="nucleotide sequence ID" value="NZ_DUJS01000004.1"/>
</dbReference>
<dbReference type="InterPro" id="IPR050534">
    <property type="entry name" value="Coronavir_polyprotein_1ab"/>
</dbReference>
<dbReference type="EC" id="3.6.4.12" evidence="9"/>
<dbReference type="FunFam" id="3.40.50.300:FF:000326">
    <property type="entry name" value="P-loop containing nucleoside triphosphate hydrolase"/>
    <property type="match status" value="1"/>
</dbReference>
<dbReference type="InterPro" id="IPR027417">
    <property type="entry name" value="P-loop_NTPase"/>
</dbReference>
<dbReference type="CDD" id="cd18808">
    <property type="entry name" value="SF1_C_Upf1"/>
    <property type="match status" value="1"/>
</dbReference>
<evidence type="ECO:0000256" key="6">
    <source>
        <dbReference type="SAM" id="Coils"/>
    </source>
</evidence>
<feature type="domain" description="DNA2/NAM7 helicase helicase" evidence="7">
    <location>
        <begin position="248"/>
        <end position="497"/>
    </location>
</feature>
<evidence type="ECO:0000256" key="1">
    <source>
        <dbReference type="ARBA" id="ARBA00007913"/>
    </source>
</evidence>
<dbReference type="PANTHER" id="PTHR43788">
    <property type="entry name" value="DNA2/NAM7 HELICASE FAMILY MEMBER"/>
    <property type="match status" value="1"/>
</dbReference>